<protein>
    <recommendedName>
        <fullName evidence="8">Probable membrane transporter protein</fullName>
    </recommendedName>
</protein>
<evidence type="ECO:0000256" key="2">
    <source>
        <dbReference type="ARBA" id="ARBA00009142"/>
    </source>
</evidence>
<evidence type="ECO:0000256" key="5">
    <source>
        <dbReference type="ARBA" id="ARBA00022692"/>
    </source>
</evidence>
<comment type="similarity">
    <text evidence="2 8">Belongs to the 4-toluene sulfonate uptake permease (TSUP) (TC 2.A.102) family.</text>
</comment>
<keyword evidence="4 8" id="KW-1003">Cell membrane</keyword>
<dbReference type="Proteomes" id="UP000292424">
    <property type="component" value="Chromosome"/>
</dbReference>
<keyword evidence="10" id="KW-1185">Reference proteome</keyword>
<keyword evidence="3" id="KW-0813">Transport</keyword>
<dbReference type="EMBL" id="CP044016">
    <property type="protein sequence ID" value="QES90052.1"/>
    <property type="molecule type" value="Genomic_DNA"/>
</dbReference>
<dbReference type="KEGG" id="arac:E0W69_015775"/>
<gene>
    <name evidence="9" type="ORF">E0W69_015775</name>
</gene>
<dbReference type="InterPro" id="IPR052017">
    <property type="entry name" value="TSUP"/>
</dbReference>
<feature type="transmembrane region" description="Helical" evidence="8">
    <location>
        <begin position="195"/>
        <end position="215"/>
    </location>
</feature>
<accession>A0A5P2G808</accession>
<evidence type="ECO:0000256" key="4">
    <source>
        <dbReference type="ARBA" id="ARBA00022475"/>
    </source>
</evidence>
<evidence type="ECO:0000313" key="10">
    <source>
        <dbReference type="Proteomes" id="UP000292424"/>
    </source>
</evidence>
<name>A0A5P2G808_9BACT</name>
<feature type="transmembrane region" description="Helical" evidence="8">
    <location>
        <begin position="41"/>
        <end position="59"/>
    </location>
</feature>
<dbReference type="PANTHER" id="PTHR30269">
    <property type="entry name" value="TRANSMEMBRANE PROTEIN YFCA"/>
    <property type="match status" value="1"/>
</dbReference>
<comment type="subcellular location">
    <subcellularLocation>
        <location evidence="1 8">Cell membrane</location>
        <topology evidence="1 8">Multi-pass membrane protein</topology>
    </subcellularLocation>
</comment>
<evidence type="ECO:0000256" key="7">
    <source>
        <dbReference type="ARBA" id="ARBA00023136"/>
    </source>
</evidence>
<reference evidence="9 10" key="1">
    <citation type="submission" date="2019-09" db="EMBL/GenBank/DDBJ databases">
        <title>Complete genome sequence of Arachidicoccus sp. B3-10 isolated from apple orchard soil.</title>
        <authorList>
            <person name="Kim H.S."/>
            <person name="Han K.-I."/>
            <person name="Suh M.K."/>
            <person name="Lee K.C."/>
            <person name="Eom M.K."/>
            <person name="Kim J.-S."/>
            <person name="Kang S.W."/>
            <person name="Sin Y."/>
            <person name="Lee J.-S."/>
        </authorList>
    </citation>
    <scope>NUCLEOTIDE SEQUENCE [LARGE SCALE GENOMIC DNA]</scope>
    <source>
        <strain evidence="9 10">B3-10</strain>
    </source>
</reference>
<evidence type="ECO:0000256" key="6">
    <source>
        <dbReference type="ARBA" id="ARBA00022989"/>
    </source>
</evidence>
<feature type="transmembrane region" description="Helical" evidence="8">
    <location>
        <begin position="68"/>
        <end position="88"/>
    </location>
</feature>
<feature type="transmembrane region" description="Helical" evidence="8">
    <location>
        <begin position="221"/>
        <end position="239"/>
    </location>
</feature>
<dbReference type="Pfam" id="PF01925">
    <property type="entry name" value="TauE"/>
    <property type="match status" value="1"/>
</dbReference>
<evidence type="ECO:0000256" key="1">
    <source>
        <dbReference type="ARBA" id="ARBA00004651"/>
    </source>
</evidence>
<dbReference type="InterPro" id="IPR002781">
    <property type="entry name" value="TM_pro_TauE-like"/>
</dbReference>
<keyword evidence="5 8" id="KW-0812">Transmembrane</keyword>
<sequence length="299" mass="33185">MLIFILFILTIVAFWLSAICGGGASLILIPILGAMLPGSQVPFALTTGTLSSSVSRIVLFRKYISWKVFWIFVPFSVPAVILGGWLLKYINPDYLQLLVAIFLISNVPELLKRKSTSNVEGLNEKKYKLAIIGFLAGFVSGVTGAVGLLFNKFYFKLGLSKEEIIATRAANEIFLHTLKLAIYIYLGLATHQGVVLGLTVAAGAIVSSYTVKYILPYLTEYTFKRIGMAAMVLSGIILFSTTTKKIYQSEHISYESGIKNNANYTSIKFNKRNFLIEFSENEGIEIEKIVHQENLLDKL</sequence>
<dbReference type="GO" id="GO:0005886">
    <property type="term" value="C:plasma membrane"/>
    <property type="evidence" value="ECO:0007669"/>
    <property type="project" value="UniProtKB-SubCell"/>
</dbReference>
<feature type="transmembrane region" description="Helical" evidence="8">
    <location>
        <begin position="131"/>
        <end position="150"/>
    </location>
</feature>
<dbReference type="AlphaFoldDB" id="A0A5P2G808"/>
<organism evidence="9 10">
    <name type="scientific">Rhizosphaericola mali</name>
    <dbReference type="NCBI Taxonomy" id="2545455"/>
    <lineage>
        <taxon>Bacteria</taxon>
        <taxon>Pseudomonadati</taxon>
        <taxon>Bacteroidota</taxon>
        <taxon>Chitinophagia</taxon>
        <taxon>Chitinophagales</taxon>
        <taxon>Chitinophagaceae</taxon>
        <taxon>Rhizosphaericola</taxon>
    </lineage>
</organism>
<dbReference type="RefSeq" id="WP_131331008.1">
    <property type="nucleotide sequence ID" value="NZ_CP044016.1"/>
</dbReference>
<keyword evidence="6 8" id="KW-1133">Transmembrane helix</keyword>
<evidence type="ECO:0000256" key="3">
    <source>
        <dbReference type="ARBA" id="ARBA00022448"/>
    </source>
</evidence>
<evidence type="ECO:0000313" key="9">
    <source>
        <dbReference type="EMBL" id="QES90052.1"/>
    </source>
</evidence>
<evidence type="ECO:0000256" key="8">
    <source>
        <dbReference type="RuleBase" id="RU363041"/>
    </source>
</evidence>
<proteinExistence type="inferred from homology"/>
<dbReference type="OrthoDB" id="8421744at2"/>
<keyword evidence="7 8" id="KW-0472">Membrane</keyword>
<dbReference type="PANTHER" id="PTHR30269:SF37">
    <property type="entry name" value="MEMBRANE TRANSPORTER PROTEIN"/>
    <property type="match status" value="1"/>
</dbReference>